<dbReference type="InterPro" id="IPR051055">
    <property type="entry name" value="PIF1_helicase"/>
</dbReference>
<dbReference type="GO" id="GO:0043139">
    <property type="term" value="F:5'-3' DNA helicase activity"/>
    <property type="evidence" value="ECO:0007669"/>
    <property type="project" value="UniProtKB-UniRule"/>
</dbReference>
<dbReference type="InterPro" id="IPR003593">
    <property type="entry name" value="AAA+_ATPase"/>
</dbReference>
<feature type="compositionally biased region" description="Polar residues" evidence="16">
    <location>
        <begin position="941"/>
        <end position="951"/>
    </location>
</feature>
<comment type="subcellular location">
    <subcellularLocation>
        <location evidence="2">Nucleus</location>
        <location evidence="2">Nucleolus</location>
    </subcellularLocation>
    <subcellularLocation>
        <location evidence="15">Nucleus</location>
    </subcellularLocation>
    <subcellularLocation>
        <location evidence="15">Mitochondrion</location>
    </subcellularLocation>
</comment>
<dbReference type="EC" id="5.6.2.3" evidence="15"/>
<dbReference type="PaxDb" id="5507-FOXG_09370P0"/>
<evidence type="ECO:0000256" key="4">
    <source>
        <dbReference type="ARBA" id="ARBA00022763"/>
    </source>
</evidence>
<keyword evidence="8 15" id="KW-0238">DNA-binding</keyword>
<feature type="compositionally biased region" description="Basic and acidic residues" evidence="16">
    <location>
        <begin position="175"/>
        <end position="189"/>
    </location>
</feature>
<organism evidence="18">
    <name type="scientific">Fusarium oxysporum (strain Fo5176)</name>
    <name type="common">Fusarium vascular wilt</name>
    <dbReference type="NCBI Taxonomy" id="660025"/>
    <lineage>
        <taxon>Eukaryota</taxon>
        <taxon>Fungi</taxon>
        <taxon>Dikarya</taxon>
        <taxon>Ascomycota</taxon>
        <taxon>Pezizomycotina</taxon>
        <taxon>Sordariomycetes</taxon>
        <taxon>Hypocreomycetidae</taxon>
        <taxon>Hypocreales</taxon>
        <taxon>Nectriaceae</taxon>
        <taxon>Fusarium</taxon>
        <taxon>Fusarium oxysporum species complex</taxon>
    </lineage>
</organism>
<dbReference type="GO" id="GO:0005739">
    <property type="term" value="C:mitochondrion"/>
    <property type="evidence" value="ECO:0007669"/>
    <property type="project" value="UniProtKB-SubCell"/>
</dbReference>
<evidence type="ECO:0000256" key="16">
    <source>
        <dbReference type="SAM" id="MobiDB-lite"/>
    </source>
</evidence>
<evidence type="ECO:0000256" key="2">
    <source>
        <dbReference type="ARBA" id="ARBA00004604"/>
    </source>
</evidence>
<reference evidence="18" key="1">
    <citation type="journal article" date="2012" name="Mol. Plant Microbe Interact.">
        <title>A highly conserved effector in Fusarium oxysporum is required for full virulence on Arabidopsis.</title>
        <authorList>
            <person name="Thatcher L.F."/>
            <person name="Gardiner D.M."/>
            <person name="Kazan K."/>
            <person name="Manners J."/>
        </authorList>
    </citation>
    <scope>NUCLEOTIDE SEQUENCE [LARGE SCALE GENOMIC DNA]</scope>
    <source>
        <strain evidence="18">Fo5176</strain>
    </source>
</reference>
<feature type="region of interest" description="Disordered" evidence="16">
    <location>
        <begin position="175"/>
        <end position="583"/>
    </location>
</feature>
<proteinExistence type="inferred from homology"/>
<comment type="subunit">
    <text evidence="15">Monomer.</text>
</comment>
<feature type="region of interest" description="Disordered" evidence="16">
    <location>
        <begin position="760"/>
        <end position="840"/>
    </location>
</feature>
<dbReference type="GO" id="GO:0016887">
    <property type="term" value="F:ATP hydrolysis activity"/>
    <property type="evidence" value="ECO:0007669"/>
    <property type="project" value="RHEA"/>
</dbReference>
<gene>
    <name evidence="15" type="primary">PIF1</name>
    <name evidence="18" type="ORF">FOXB_13297</name>
</gene>
<keyword evidence="4 15" id="KW-0227">DNA damage</keyword>
<keyword evidence="7 15" id="KW-0067">ATP-binding</keyword>
<feature type="compositionally biased region" description="Pro residues" evidence="16">
    <location>
        <begin position="344"/>
        <end position="362"/>
    </location>
</feature>
<comment type="similarity">
    <text evidence="15">Belongs to the helicase family. PIF1 subfamily.</text>
</comment>
<evidence type="ECO:0000256" key="10">
    <source>
        <dbReference type="ARBA" id="ARBA00023172"/>
    </source>
</evidence>
<feature type="compositionally biased region" description="Basic and acidic residues" evidence="16">
    <location>
        <begin position="221"/>
        <end position="231"/>
    </location>
</feature>
<sequence>MAGFPPVGAMPQNIPAPMHHTQAPQTRPSMPQQNGAPAGLPAFMPGNTRPYSHPPDPPMYLRRQDPAEIKNARSGEPPMYRALRLEKTPGASSGGKARDTEYDWETITRTDKNMSQSRIKERIEHLDKTTRSVSKKKQDKNETIQLQLDRAQADLTKEDRDFRFYYKLAQIESEWRAADDPRHRDDRSVRSSRKHRSHSKRSKSPRLERVAINAYFQRMPADGRHSSRTLDTHGSMRQPRQIQQTPAQPRMGGLPSVTLPQGFVPPPPTAAPAVAAPVRPAPPPATDPRLNGQLRPPMGEQNVPRMPQAHSPRQGPFNNAQQSGMPPAEPGNAVPHNAGVVAPVPAPAPAPGQVPVRPPPRLPAINIPIDRPPHGPLPGAKAPPQMPSSGPGAPKTPFEAGNRSPKKTAPESGFNIEEKVKVYHSSGRSSSPSDGDGDEWSEDESEDTRPSSIGSGSSPQRGRGRSPNPKHMPSDHHENIIIQDPRNLRKNAEYMADDRSSQHSDRQHVRFNSPGRRYRDESCSPRVEYHSPREQPWKGEPPRIIQAARLSVRHVRGNAPRRDDSYDIRPSRTDKPLERARLDDGHRERDVRRDNDRFKHLEEDLRRRREFKDRREDRRPDDYKYVDPEPRWSDRRAREYMSHREPRYSRQHHEDRSVLFTDIWNGLYDAEVCLGFHIKLELFAGTAIIDHVTKRMPVPSAVATSRYFMKVGINHLPFRSSPARAFLLRQAVQQQRVQVHSAGPIYSPNLDAMLQRANSQYEANGPPPQRSQPRSQSFLPSSSPSTHNADIRQQLKKSNAPAVSARTMPQFSRPLQNRPSNMNQLSNNSRPPNGVGVGSLASLCGGSNSFGGQADVVDLTGPEAHAKAQAAVFFTEDDFCDDDDLDLDFQAPSALPPLPANTPSKRITKESMPPPPPTSTQTDKAIPWSSSPPSHFLPPSRNTSVTSTMANISMKRDSSGDRDDFDVPVPKKAKKRVLPQSFKQEEPEDENDFHPQVAQTPNNKRKDFLNPTASAVKEQKKQFRTQRQQEQPTTSTDLSMDEVQEVTTSHSKGNFAISLSEEQRHVLDLVVNKNQSVFFTGAAGTGKSVLMRAIITELKKKYAKDPERVAVTASTGLAACNIGGITLHSFSGIGLGKEDAPTLVKKIRRNPKAKNRWLRTKCLVIDEISMVDGDLFDKLSQIGRTIRNNGRPWGGIQLIITGDFFQLPPVPEQGAKRETKFAFDASTWTTSIDHTIGLAQVFRQRDPVFANMLNEMRLGRITEDTVRAFKKLERPLNFNDGLGTAELFSTRNEVEMSNERRLRDLPGTIRRYEAQDTGKEDIRDKLLMNMMAPKSIDLKINAQVMLIKNLDESLVNGSLGKVIGFSDEKTFDMEPIDEFDEEERMAKARKKLLNTFKRESDSSSSGTKFPVVQFMATDGTSRVILCQPEEWKVELPNGELQAKRTQLPLILAWALSIHKAQGQTLERVKVNLGRVFEKGQAYVALSRATTQDGLQVLGFQKTKVMAHPRVIDFYNKLYSAEEALGKPKAQSITSFVSNRVGAAPSKAPAPKKSAHQVIDLDDEEEAMASIGY</sequence>
<feature type="compositionally biased region" description="Polar residues" evidence="16">
    <location>
        <begin position="238"/>
        <end position="247"/>
    </location>
</feature>
<dbReference type="Gene3D" id="3.40.50.300">
    <property type="entry name" value="P-loop containing nucleotide triphosphate hydrolases"/>
    <property type="match status" value="1"/>
</dbReference>
<dbReference type="SUPFAM" id="SSF52540">
    <property type="entry name" value="P-loop containing nucleoside triphosphate hydrolases"/>
    <property type="match status" value="2"/>
</dbReference>
<feature type="binding site" evidence="15">
    <location>
        <begin position="1081"/>
        <end position="1088"/>
    </location>
    <ligand>
        <name>ATP</name>
        <dbReference type="ChEBI" id="CHEBI:30616"/>
    </ligand>
</feature>
<evidence type="ECO:0000256" key="9">
    <source>
        <dbReference type="ARBA" id="ARBA00023128"/>
    </source>
</evidence>
<evidence type="ECO:0000256" key="5">
    <source>
        <dbReference type="ARBA" id="ARBA00022801"/>
    </source>
</evidence>
<feature type="region of interest" description="Disordered" evidence="16">
    <location>
        <begin position="1"/>
        <end position="143"/>
    </location>
</feature>
<feature type="compositionally biased region" description="Low complexity" evidence="16">
    <location>
        <begin position="333"/>
        <end position="343"/>
    </location>
</feature>
<comment type="caution">
    <text evidence="18">The sequence shown here is derived from an EMBL/GenBank/DDBJ whole genome shotgun (WGS) entry which is preliminary data.</text>
</comment>
<dbReference type="GO" id="GO:0005730">
    <property type="term" value="C:nucleolus"/>
    <property type="evidence" value="ECO:0007669"/>
    <property type="project" value="UniProtKB-SubCell"/>
</dbReference>
<evidence type="ECO:0000256" key="15">
    <source>
        <dbReference type="HAMAP-Rule" id="MF_03176"/>
    </source>
</evidence>
<feature type="compositionally biased region" description="Polar residues" evidence="16">
    <location>
        <begin position="807"/>
        <end position="831"/>
    </location>
</feature>
<keyword evidence="6 15" id="KW-0347">Helicase</keyword>
<dbReference type="SMART" id="SM00382">
    <property type="entry name" value="AAA"/>
    <property type="match status" value="1"/>
</dbReference>
<keyword evidence="9 15" id="KW-0496">Mitochondrion</keyword>
<feature type="domain" description="AAA+ ATPase" evidence="17">
    <location>
        <begin position="1073"/>
        <end position="1233"/>
    </location>
</feature>
<keyword evidence="3 15" id="KW-0547">Nucleotide-binding</keyword>
<evidence type="ECO:0000256" key="12">
    <source>
        <dbReference type="ARBA" id="ARBA00023235"/>
    </source>
</evidence>
<evidence type="ECO:0000256" key="1">
    <source>
        <dbReference type="ARBA" id="ARBA00001946"/>
    </source>
</evidence>
<evidence type="ECO:0000313" key="18">
    <source>
        <dbReference type="EMBL" id="EGU76173.1"/>
    </source>
</evidence>
<dbReference type="EMBL" id="AFQF01003339">
    <property type="protein sequence ID" value="EGU76173.1"/>
    <property type="molecule type" value="Genomic_DNA"/>
</dbReference>
<keyword evidence="13 15" id="KW-0539">Nucleus</keyword>
<feature type="compositionally biased region" description="Basic and acidic residues" evidence="16">
    <location>
        <begin position="62"/>
        <end position="73"/>
    </location>
</feature>
<protein>
    <recommendedName>
        <fullName evidence="15">ATP-dependent DNA helicase PIF1</fullName>
        <ecNumber evidence="15">5.6.2.3</ecNumber>
    </recommendedName>
    <alternativeName>
        <fullName evidence="15">DNA 5'-3' helicase PIF1</fullName>
    </alternativeName>
    <alternativeName>
        <fullName evidence="15">DNA repair and recombination helicase PIF1</fullName>
    </alternativeName>
</protein>
<evidence type="ECO:0000256" key="3">
    <source>
        <dbReference type="ARBA" id="ARBA00022741"/>
    </source>
</evidence>
<evidence type="ECO:0000256" key="8">
    <source>
        <dbReference type="ARBA" id="ARBA00023125"/>
    </source>
</evidence>
<keyword evidence="11 15" id="KW-0234">DNA repair</keyword>
<dbReference type="FunFam" id="3.40.50.300:FF:001226">
    <property type="entry name" value="ATP-dependent DNA helicase PIF1"/>
    <property type="match status" value="1"/>
</dbReference>
<dbReference type="GO" id="GO:0006310">
    <property type="term" value="P:DNA recombination"/>
    <property type="evidence" value="ECO:0007669"/>
    <property type="project" value="UniProtKB-UniRule"/>
</dbReference>
<feature type="compositionally biased region" description="Low complexity" evidence="16">
    <location>
        <begin position="450"/>
        <end position="469"/>
    </location>
</feature>
<evidence type="ECO:0000259" key="17">
    <source>
        <dbReference type="SMART" id="SM00382"/>
    </source>
</evidence>
<feature type="compositionally biased region" description="Polar residues" evidence="16">
    <location>
        <begin position="22"/>
        <end position="35"/>
    </location>
</feature>
<evidence type="ECO:0000256" key="11">
    <source>
        <dbReference type="ARBA" id="ARBA00023204"/>
    </source>
</evidence>
<comment type="cofactor">
    <cofactor evidence="1 15">
        <name>Mg(2+)</name>
        <dbReference type="ChEBI" id="CHEBI:18420"/>
    </cofactor>
</comment>
<dbReference type="GO" id="GO:0006281">
    <property type="term" value="P:DNA repair"/>
    <property type="evidence" value="ECO:0007669"/>
    <property type="project" value="UniProtKB-UniRule"/>
</dbReference>
<feature type="compositionally biased region" description="Basic and acidic residues" evidence="16">
    <location>
        <begin position="96"/>
        <end position="130"/>
    </location>
</feature>
<dbReference type="PANTHER" id="PTHR47642">
    <property type="entry name" value="ATP-DEPENDENT DNA HELICASE"/>
    <property type="match status" value="1"/>
</dbReference>
<feature type="compositionally biased region" description="Basic residues" evidence="16">
    <location>
        <begin position="190"/>
        <end position="204"/>
    </location>
</feature>
<dbReference type="GO" id="GO:0005524">
    <property type="term" value="F:ATP binding"/>
    <property type="evidence" value="ECO:0007669"/>
    <property type="project" value="UniProtKB-UniRule"/>
</dbReference>
<feature type="compositionally biased region" description="Low complexity" evidence="16">
    <location>
        <begin position="771"/>
        <end position="785"/>
    </location>
</feature>
<comment type="function">
    <text evidence="15">DNA-dependent ATPase and 5'-3' DNA helicase required for the maintenance of both mitochondrial and nuclear genome stability.</text>
</comment>
<comment type="catalytic activity">
    <reaction evidence="14 15">
        <text>ATP + H2O = ADP + phosphate + H(+)</text>
        <dbReference type="Rhea" id="RHEA:13065"/>
        <dbReference type="ChEBI" id="CHEBI:15377"/>
        <dbReference type="ChEBI" id="CHEBI:15378"/>
        <dbReference type="ChEBI" id="CHEBI:30616"/>
        <dbReference type="ChEBI" id="CHEBI:43474"/>
        <dbReference type="ChEBI" id="CHEBI:456216"/>
        <dbReference type="EC" id="5.6.2.3"/>
    </reaction>
</comment>
<feature type="compositionally biased region" description="Polar residues" evidence="16">
    <location>
        <begin position="1025"/>
        <end position="1038"/>
    </location>
</feature>
<dbReference type="InterPro" id="IPR048293">
    <property type="entry name" value="PIF1_RRM3_pfh1"/>
</dbReference>
<dbReference type="CDD" id="cd18809">
    <property type="entry name" value="SF1_C_RecD"/>
    <property type="match status" value="1"/>
</dbReference>
<feature type="compositionally biased region" description="Basic and acidic residues" evidence="16">
    <location>
        <begin position="517"/>
        <end position="541"/>
    </location>
</feature>
<dbReference type="CDD" id="cd18037">
    <property type="entry name" value="DEXSc_Pif1_like"/>
    <property type="match status" value="1"/>
</dbReference>
<feature type="compositionally biased region" description="Acidic residues" evidence="16">
    <location>
        <begin position="435"/>
        <end position="446"/>
    </location>
</feature>
<feature type="compositionally biased region" description="Low complexity" evidence="16">
    <location>
        <begin position="425"/>
        <end position="434"/>
    </location>
</feature>
<feature type="DNA-binding region" evidence="15">
    <location>
        <begin position="1480"/>
        <end position="1499"/>
    </location>
</feature>
<keyword evidence="10 15" id="KW-0233">DNA recombination</keyword>
<dbReference type="GO" id="GO:0003697">
    <property type="term" value="F:single-stranded DNA binding"/>
    <property type="evidence" value="ECO:0007669"/>
    <property type="project" value="UniProtKB-ARBA"/>
</dbReference>
<feature type="compositionally biased region" description="Low complexity" evidence="16">
    <location>
        <begin position="927"/>
        <end position="940"/>
    </location>
</feature>
<feature type="compositionally biased region" description="Basic and acidic residues" evidence="16">
    <location>
        <begin position="560"/>
        <end position="583"/>
    </location>
</feature>
<accession>F9G3R5</accession>
<dbReference type="STRING" id="660025.F9G3R5"/>
<feature type="region of interest" description="Disordered" evidence="16">
    <location>
        <begin position="888"/>
        <end position="1047"/>
    </location>
</feature>
<dbReference type="GO" id="GO:0000723">
    <property type="term" value="P:telomere maintenance"/>
    <property type="evidence" value="ECO:0007669"/>
    <property type="project" value="InterPro"/>
</dbReference>
<dbReference type="OrthoDB" id="432234at2759"/>
<evidence type="ECO:0000256" key="13">
    <source>
        <dbReference type="ARBA" id="ARBA00023242"/>
    </source>
</evidence>
<dbReference type="InterPro" id="IPR027417">
    <property type="entry name" value="P-loop_NTPase"/>
</dbReference>
<feature type="compositionally biased region" description="Basic and acidic residues" evidence="16">
    <location>
        <begin position="486"/>
        <end position="508"/>
    </location>
</feature>
<name>F9G3R5_FUSOF</name>
<dbReference type="PANTHER" id="PTHR47642:SF5">
    <property type="entry name" value="ATP-DEPENDENT DNA HELICASE"/>
    <property type="match status" value="1"/>
</dbReference>
<evidence type="ECO:0000256" key="6">
    <source>
        <dbReference type="ARBA" id="ARBA00022806"/>
    </source>
</evidence>
<dbReference type="Pfam" id="PF21530">
    <property type="entry name" value="Pif1_2B_dom"/>
    <property type="match status" value="1"/>
</dbReference>
<evidence type="ECO:0000256" key="14">
    <source>
        <dbReference type="ARBA" id="ARBA00048954"/>
    </source>
</evidence>
<keyword evidence="12 15" id="KW-0413">Isomerase</keyword>
<keyword evidence="5 15" id="KW-0378">Hydrolase</keyword>
<dbReference type="Pfam" id="PF05970">
    <property type="entry name" value="PIF1"/>
    <property type="match status" value="1"/>
</dbReference>
<dbReference type="HAMAP" id="MF_03176">
    <property type="entry name" value="PIF1"/>
    <property type="match status" value="1"/>
</dbReference>
<dbReference type="InterPro" id="IPR049163">
    <property type="entry name" value="Pif1-like_2B_dom"/>
</dbReference>
<dbReference type="InterPro" id="IPR010285">
    <property type="entry name" value="DNA_helicase_pif1-like_DEAD"/>
</dbReference>
<evidence type="ECO:0000256" key="7">
    <source>
        <dbReference type="ARBA" id="ARBA00022840"/>
    </source>
</evidence>